<name>A0A0H1BG70_9EURO</name>
<evidence type="ECO:0000256" key="1">
    <source>
        <dbReference type="SAM" id="MobiDB-lite"/>
    </source>
</evidence>
<feature type="region of interest" description="Disordered" evidence="1">
    <location>
        <begin position="87"/>
        <end position="129"/>
    </location>
</feature>
<evidence type="ECO:0000313" key="3">
    <source>
        <dbReference type="Proteomes" id="UP000053573"/>
    </source>
</evidence>
<dbReference type="EMBL" id="LDEV01002177">
    <property type="protein sequence ID" value="KLJ10022.1"/>
    <property type="molecule type" value="Genomic_DNA"/>
</dbReference>
<reference evidence="3" key="1">
    <citation type="journal article" date="2015" name="PLoS Genet.">
        <title>The dynamic genome and transcriptome of the human fungal pathogen Blastomyces and close relative Emmonsia.</title>
        <authorList>
            <person name="Munoz J.F."/>
            <person name="Gauthier G.M."/>
            <person name="Desjardins C.A."/>
            <person name="Gallo J.E."/>
            <person name="Holder J."/>
            <person name="Sullivan T.D."/>
            <person name="Marty A.J."/>
            <person name="Carmen J.C."/>
            <person name="Chen Z."/>
            <person name="Ding L."/>
            <person name="Gujja S."/>
            <person name="Magrini V."/>
            <person name="Misas E."/>
            <person name="Mitreva M."/>
            <person name="Priest M."/>
            <person name="Saif S."/>
            <person name="Whiston E.A."/>
            <person name="Young S."/>
            <person name="Zeng Q."/>
            <person name="Goldman W.E."/>
            <person name="Mardis E.R."/>
            <person name="Taylor J.W."/>
            <person name="McEwen J.G."/>
            <person name="Clay O.K."/>
            <person name="Klein B.S."/>
            <person name="Cuomo C.A."/>
        </authorList>
    </citation>
    <scope>NUCLEOTIDE SEQUENCE [LARGE SCALE GENOMIC DNA]</scope>
    <source>
        <strain evidence="3">UAMH 139</strain>
    </source>
</reference>
<sequence length="129" mass="14293">MSESPRSEKCQTRFSTPAPELDDHRFQPESLPRADTVGDNVLSWQEKLLQARQAQEPGSPASRRANDNLHPEVGLISRDFENAVIDDELSGPSDIRSPASPMAPIRPSLHRRSVTVHDRPTRSRASSAS</sequence>
<dbReference type="Proteomes" id="UP000053573">
    <property type="component" value="Unassembled WGS sequence"/>
</dbReference>
<feature type="region of interest" description="Disordered" evidence="1">
    <location>
        <begin position="1"/>
        <end position="34"/>
    </location>
</feature>
<organism evidence="2 3">
    <name type="scientific">Blastomyces silverae</name>
    <dbReference type="NCBI Taxonomy" id="2060906"/>
    <lineage>
        <taxon>Eukaryota</taxon>
        <taxon>Fungi</taxon>
        <taxon>Dikarya</taxon>
        <taxon>Ascomycota</taxon>
        <taxon>Pezizomycotina</taxon>
        <taxon>Eurotiomycetes</taxon>
        <taxon>Eurotiomycetidae</taxon>
        <taxon>Onygenales</taxon>
        <taxon>Ajellomycetaceae</taxon>
        <taxon>Blastomyces</taxon>
    </lineage>
</organism>
<dbReference type="STRING" id="2060906.A0A0H1BG70"/>
<dbReference type="AlphaFoldDB" id="A0A0H1BG70"/>
<proteinExistence type="predicted"/>
<keyword evidence="3" id="KW-1185">Reference proteome</keyword>
<feature type="non-terminal residue" evidence="2">
    <location>
        <position position="129"/>
    </location>
</feature>
<gene>
    <name evidence="2" type="ORF">EMPG_14559</name>
</gene>
<feature type="compositionally biased region" description="Basic and acidic residues" evidence="1">
    <location>
        <begin position="1"/>
        <end position="11"/>
    </location>
</feature>
<evidence type="ECO:0000313" key="2">
    <source>
        <dbReference type="EMBL" id="KLJ10022.1"/>
    </source>
</evidence>
<dbReference type="OrthoDB" id="5487541at2759"/>
<protein>
    <submittedName>
        <fullName evidence="2">Uncharacterized protein</fullName>
    </submittedName>
</protein>
<accession>A0A0H1BG70</accession>
<comment type="caution">
    <text evidence="2">The sequence shown here is derived from an EMBL/GenBank/DDBJ whole genome shotgun (WGS) entry which is preliminary data.</text>
</comment>